<keyword evidence="1" id="KW-0378">Hydrolase</keyword>
<dbReference type="Proteomes" id="UP000356253">
    <property type="component" value="Unassembled WGS sequence"/>
</dbReference>
<keyword evidence="2" id="KW-1185">Reference proteome</keyword>
<comment type="caution">
    <text evidence="1">The sequence shown here is derived from an EMBL/GenBank/DDBJ whole genome shotgun (WGS) entry which is preliminary data.</text>
</comment>
<organism evidence="1 2">
    <name type="scientific">Mesonia oceanica</name>
    <dbReference type="NCBI Taxonomy" id="2687242"/>
    <lineage>
        <taxon>Bacteria</taxon>
        <taxon>Pseudomonadati</taxon>
        <taxon>Bacteroidota</taxon>
        <taxon>Flavobacteriia</taxon>
        <taxon>Flavobacteriales</taxon>
        <taxon>Flavobacteriaceae</taxon>
        <taxon>Mesonia</taxon>
    </lineage>
</organism>
<name>A0AC61YDJ4_9FLAO</name>
<sequence>MVEIERKFLVKNEEFKKEAYQSFHIKQGYLNAHPERTTRVRIKGNKAFITVKGKSSENGLSRFEWEKEIEVEDAEALLKLCEPGKIEKTRYLIKSGKHTFEVDEFYGDNEGLIIAEVEMNSENEKVELPHWLATEVTGERKYYNSALTQQPYTTWKS</sequence>
<proteinExistence type="predicted"/>
<dbReference type="EC" id="3.6.1.25" evidence="1"/>
<reference evidence="1" key="1">
    <citation type="submission" date="2019-09" db="EMBL/GenBank/DDBJ databases">
        <authorList>
            <person name="Rodrigo-Torres L."/>
            <person name="Arahal R. D."/>
            <person name="Lucena T."/>
        </authorList>
    </citation>
    <scope>NUCLEOTIDE SEQUENCE</scope>
    <source>
        <strain evidence="1">ISS653</strain>
    </source>
</reference>
<gene>
    <name evidence="1" type="ORF">FVB9532_03192</name>
</gene>
<protein>
    <submittedName>
        <fullName evidence="1">Inorganic triphosphatase</fullName>
        <ecNumber evidence="1">3.6.1.25</ecNumber>
    </submittedName>
</protein>
<evidence type="ECO:0000313" key="1">
    <source>
        <dbReference type="EMBL" id="VVV01898.1"/>
    </source>
</evidence>
<evidence type="ECO:0000313" key="2">
    <source>
        <dbReference type="Proteomes" id="UP000356253"/>
    </source>
</evidence>
<accession>A0AC61YDJ4</accession>
<dbReference type="EMBL" id="CABVMM010000013">
    <property type="protein sequence ID" value="VVV01898.1"/>
    <property type="molecule type" value="Genomic_DNA"/>
</dbReference>